<evidence type="ECO:0008006" key="3">
    <source>
        <dbReference type="Google" id="ProtNLM"/>
    </source>
</evidence>
<evidence type="ECO:0000313" key="2">
    <source>
        <dbReference type="Proteomes" id="UP001328733"/>
    </source>
</evidence>
<dbReference type="Proteomes" id="UP001328733">
    <property type="component" value="Unassembled WGS sequence"/>
</dbReference>
<name>A0AAW9QQL0_9CHRO</name>
<dbReference type="EMBL" id="JBAFSM010000046">
    <property type="protein sequence ID" value="MEG3439348.1"/>
    <property type="molecule type" value="Genomic_DNA"/>
</dbReference>
<reference evidence="1 2" key="1">
    <citation type="submission" date="2024-01" db="EMBL/GenBank/DDBJ databases">
        <title>Genomic insights into the taxonomy and metabolism of the cyanobacterium Pannus brasiliensis CCIBt3594.</title>
        <authorList>
            <person name="Machado M."/>
            <person name="Botero N.B."/>
            <person name="Andreote A.P.D."/>
            <person name="Feitosa A.M.T."/>
            <person name="Popin R."/>
            <person name="Sivonen K."/>
            <person name="Fiore M.F."/>
        </authorList>
    </citation>
    <scope>NUCLEOTIDE SEQUENCE [LARGE SCALE GENOMIC DNA]</scope>
    <source>
        <strain evidence="1 2">CCIBt3594</strain>
    </source>
</reference>
<comment type="caution">
    <text evidence="1">The sequence shown here is derived from an EMBL/GenBank/DDBJ whole genome shotgun (WGS) entry which is preliminary data.</text>
</comment>
<proteinExistence type="predicted"/>
<dbReference type="SUPFAM" id="SSF160246">
    <property type="entry name" value="EspE N-terminal domain-like"/>
    <property type="match status" value="1"/>
</dbReference>
<accession>A0AAW9QQL0</accession>
<keyword evidence="2" id="KW-1185">Reference proteome</keyword>
<protein>
    <recommendedName>
        <fullName evidence="3">Regulatory protein RecX</fullName>
    </recommendedName>
</protein>
<dbReference type="RefSeq" id="WP_332866834.1">
    <property type="nucleotide sequence ID" value="NZ_JBAFSM010000046.1"/>
</dbReference>
<organism evidence="1 2">
    <name type="scientific">Pannus brasiliensis CCIBt3594</name>
    <dbReference type="NCBI Taxonomy" id="1427578"/>
    <lineage>
        <taxon>Bacteria</taxon>
        <taxon>Bacillati</taxon>
        <taxon>Cyanobacteriota</taxon>
        <taxon>Cyanophyceae</taxon>
        <taxon>Oscillatoriophycideae</taxon>
        <taxon>Chroococcales</taxon>
        <taxon>Microcystaceae</taxon>
        <taxon>Pannus</taxon>
    </lineage>
</organism>
<gene>
    <name evidence="1" type="ORF">V0288_19635</name>
</gene>
<evidence type="ECO:0000313" key="1">
    <source>
        <dbReference type="EMBL" id="MEG3439348.1"/>
    </source>
</evidence>
<sequence length="159" mass="18372">MSKRPVPPLPSRKVGEILREAYLITPVQLEEALREHSRDRSQALGDILARKGWIKQKTADFFAGQWREIIQNPEIASRKPLGFYLKEAGLLDEEQIQEIVREQNERTLWVRLGTMAVLKGWLAQSTIDFFLKHLYPEHAGDSPFVKPIDKETRVEIGVR</sequence>
<dbReference type="InterPro" id="IPR037257">
    <property type="entry name" value="T2SS_E_N_sf"/>
</dbReference>
<dbReference type="AlphaFoldDB" id="A0AAW9QQL0"/>